<comment type="pathway">
    <text evidence="1">Metabolic intermediate biosynthesis; chorismate biosynthesis; chorismate from D-erythrose 4-phosphate and phosphoenolpyruvate: step 4/7.</text>
</comment>
<dbReference type="PANTHER" id="PTHR21089:SF1">
    <property type="entry name" value="BIFUNCTIONAL 3-DEHYDROQUINATE DEHYDRATASE_SHIKIMATE DEHYDROGENASE, CHLOROPLASTIC"/>
    <property type="match status" value="1"/>
</dbReference>
<dbReference type="Gene3D" id="3.40.50.10860">
    <property type="entry name" value="Leucine Dehydrogenase, chain A, domain 1"/>
    <property type="match status" value="1"/>
</dbReference>
<dbReference type="OrthoDB" id="9776868at2"/>
<keyword evidence="5" id="KW-1185">Reference proteome</keyword>
<dbReference type="InterPro" id="IPR046346">
    <property type="entry name" value="Aminoacid_DH-like_N_sf"/>
</dbReference>
<dbReference type="GO" id="GO:0005829">
    <property type="term" value="C:cytosol"/>
    <property type="evidence" value="ECO:0007669"/>
    <property type="project" value="TreeGrafter"/>
</dbReference>
<evidence type="ECO:0000313" key="4">
    <source>
        <dbReference type="EMBL" id="THG35315.1"/>
    </source>
</evidence>
<dbReference type="SUPFAM" id="SSF51735">
    <property type="entry name" value="NAD(P)-binding Rossmann-fold domains"/>
    <property type="match status" value="1"/>
</dbReference>
<evidence type="ECO:0000256" key="2">
    <source>
        <dbReference type="ARBA" id="ARBA00023141"/>
    </source>
</evidence>
<comment type="caution">
    <text evidence="4">The sequence shown here is derived from an EMBL/GenBank/DDBJ whole genome shotgun (WGS) entry which is preliminary data.</text>
</comment>
<name>A0A4S4FZ28_9MICO</name>
<dbReference type="NCBIfam" id="NF001311">
    <property type="entry name" value="PRK00258.1-3"/>
    <property type="match status" value="1"/>
</dbReference>
<evidence type="ECO:0000259" key="3">
    <source>
        <dbReference type="Pfam" id="PF08501"/>
    </source>
</evidence>
<keyword evidence="4" id="KW-0560">Oxidoreductase</keyword>
<dbReference type="InterPro" id="IPR022893">
    <property type="entry name" value="Shikimate_DH_fam"/>
</dbReference>
<dbReference type="Proteomes" id="UP000307380">
    <property type="component" value="Unassembled WGS sequence"/>
</dbReference>
<feature type="domain" description="Shikimate dehydrogenase substrate binding N-terminal" evidence="3">
    <location>
        <begin position="16"/>
        <end position="101"/>
    </location>
</feature>
<keyword evidence="2" id="KW-0028">Amino-acid biosynthesis</keyword>
<evidence type="ECO:0000313" key="5">
    <source>
        <dbReference type="Proteomes" id="UP000307380"/>
    </source>
</evidence>
<dbReference type="InterPro" id="IPR013708">
    <property type="entry name" value="Shikimate_DH-bd_N"/>
</dbReference>
<sequence>MRILSTSDARLTRLAVLGSPIDHSRSPQLHRAAYDVLGLDWDYGRHRVDSSELDGFIAGLDDDWRGLSLTMPLKTRAFELAGSTGGELDRRARVTGAVNTLAWDRAGGLLGFNTDVAGLVHALADEGVARATHVTVLGGGATAASAIAAAAELGAEEVQLLLRDPARGEALAGLAASVGLRLRTVAFDGAEIVESTLVVSTLPGGARPPIDLPESLRAAALLFDVSYDPWPSAVAQQWALVGGRAVGGTGMLVHQALLQVRVFVGGDPELPLPDEDAVLAAMRAAAR</sequence>
<protein>
    <submittedName>
        <fullName evidence="4">Shikimate dehydrogenase</fullName>
        <ecNumber evidence="4">1.1.1.25</ecNumber>
    </submittedName>
</protein>
<proteinExistence type="predicted"/>
<dbReference type="PANTHER" id="PTHR21089">
    <property type="entry name" value="SHIKIMATE DEHYDROGENASE"/>
    <property type="match status" value="1"/>
</dbReference>
<dbReference type="Pfam" id="PF08501">
    <property type="entry name" value="Shikimate_dh_N"/>
    <property type="match status" value="1"/>
</dbReference>
<organism evidence="4 5">
    <name type="scientific">Orlajensenia flava</name>
    <dbReference type="NCBI Taxonomy" id="2565934"/>
    <lineage>
        <taxon>Bacteria</taxon>
        <taxon>Bacillati</taxon>
        <taxon>Actinomycetota</taxon>
        <taxon>Actinomycetes</taxon>
        <taxon>Micrococcales</taxon>
        <taxon>Microbacteriaceae</taxon>
        <taxon>Orlajensenia</taxon>
    </lineage>
</organism>
<gene>
    <name evidence="4" type="ORF">E6C70_04455</name>
</gene>
<dbReference type="AlphaFoldDB" id="A0A4S4FZ28"/>
<dbReference type="InterPro" id="IPR036291">
    <property type="entry name" value="NAD(P)-bd_dom_sf"/>
</dbReference>
<reference evidence="4 5" key="1">
    <citation type="submission" date="2019-04" db="EMBL/GenBank/DDBJ databases">
        <authorList>
            <person name="Jiang L."/>
        </authorList>
    </citation>
    <scope>NUCLEOTIDE SEQUENCE [LARGE SCALE GENOMIC DNA]</scope>
    <source>
        <strain evidence="4 5">YIM 131861</strain>
    </source>
</reference>
<dbReference type="GO" id="GO:0009423">
    <property type="term" value="P:chorismate biosynthetic process"/>
    <property type="evidence" value="ECO:0007669"/>
    <property type="project" value="TreeGrafter"/>
</dbReference>
<dbReference type="GO" id="GO:0009073">
    <property type="term" value="P:aromatic amino acid family biosynthetic process"/>
    <property type="evidence" value="ECO:0007669"/>
    <property type="project" value="UniProtKB-KW"/>
</dbReference>
<dbReference type="SUPFAM" id="SSF53223">
    <property type="entry name" value="Aminoacid dehydrogenase-like, N-terminal domain"/>
    <property type="match status" value="1"/>
</dbReference>
<dbReference type="RefSeq" id="WP_136422620.1">
    <property type="nucleotide sequence ID" value="NZ_OZ241748.1"/>
</dbReference>
<dbReference type="EC" id="1.1.1.25" evidence="4"/>
<dbReference type="GO" id="GO:0050661">
    <property type="term" value="F:NADP binding"/>
    <property type="evidence" value="ECO:0007669"/>
    <property type="project" value="TreeGrafter"/>
</dbReference>
<dbReference type="GO" id="GO:0004764">
    <property type="term" value="F:shikimate 3-dehydrogenase (NADP+) activity"/>
    <property type="evidence" value="ECO:0007669"/>
    <property type="project" value="UniProtKB-EC"/>
</dbReference>
<keyword evidence="2" id="KW-0057">Aromatic amino acid biosynthesis</keyword>
<dbReference type="Gene3D" id="3.40.50.720">
    <property type="entry name" value="NAD(P)-binding Rossmann-like Domain"/>
    <property type="match status" value="1"/>
</dbReference>
<dbReference type="EMBL" id="SSSN01000003">
    <property type="protein sequence ID" value="THG35315.1"/>
    <property type="molecule type" value="Genomic_DNA"/>
</dbReference>
<accession>A0A4S4FZ28</accession>
<dbReference type="GO" id="GO:0019632">
    <property type="term" value="P:shikimate metabolic process"/>
    <property type="evidence" value="ECO:0007669"/>
    <property type="project" value="TreeGrafter"/>
</dbReference>
<evidence type="ECO:0000256" key="1">
    <source>
        <dbReference type="ARBA" id="ARBA00004871"/>
    </source>
</evidence>